<dbReference type="Proteomes" id="UP000256964">
    <property type="component" value="Unassembled WGS sequence"/>
</dbReference>
<dbReference type="AlphaFoldDB" id="A0A371CN56"/>
<feature type="region of interest" description="Disordered" evidence="1">
    <location>
        <begin position="86"/>
        <end position="116"/>
    </location>
</feature>
<gene>
    <name evidence="2" type="ORF">OH76DRAFT_187094</name>
</gene>
<sequence>MLFADDVPVDRPRNVLHCKIFNAMPCFAQSISRLCQVTIRQTNAQARYHNLHKSPLFIVPYLGLNRDVHLLYFGGPRAASREMRKNCSHCTNGGQTDASLSSTQHSRRSSSRSVATRRVRMRLSTPLNIATATSNHRKPLHLKNVRQAIPPPVANGARPNTTSSSSVTTIPQAAHRARTTSSGARSRPACRTDAGRPCYPAGGARNACRPTTPPRRGSYSGTSWWGRSIGRSWGLRRHRGPLPWSYVLRVQ</sequence>
<keyword evidence="3" id="KW-1185">Reference proteome</keyword>
<reference evidence="2 3" key="1">
    <citation type="journal article" date="2018" name="Biotechnol. Biofuels">
        <title>Integrative visual omics of the white-rot fungus Polyporus brumalis exposes the biotechnological potential of its oxidative enzymes for delignifying raw plant biomass.</title>
        <authorList>
            <person name="Miyauchi S."/>
            <person name="Rancon A."/>
            <person name="Drula E."/>
            <person name="Hage H."/>
            <person name="Chaduli D."/>
            <person name="Favel A."/>
            <person name="Grisel S."/>
            <person name="Henrissat B."/>
            <person name="Herpoel-Gimbert I."/>
            <person name="Ruiz-Duenas F.J."/>
            <person name="Chevret D."/>
            <person name="Hainaut M."/>
            <person name="Lin J."/>
            <person name="Wang M."/>
            <person name="Pangilinan J."/>
            <person name="Lipzen A."/>
            <person name="Lesage-Meessen L."/>
            <person name="Navarro D."/>
            <person name="Riley R."/>
            <person name="Grigoriev I.V."/>
            <person name="Zhou S."/>
            <person name="Raouche S."/>
            <person name="Rosso M.N."/>
        </authorList>
    </citation>
    <scope>NUCLEOTIDE SEQUENCE [LARGE SCALE GENOMIC DNA]</scope>
    <source>
        <strain evidence="2 3">BRFM 1820</strain>
    </source>
</reference>
<feature type="region of interest" description="Disordered" evidence="1">
    <location>
        <begin position="151"/>
        <end position="223"/>
    </location>
</feature>
<name>A0A371CN56_9APHY</name>
<feature type="compositionally biased region" description="Polar residues" evidence="1">
    <location>
        <begin position="158"/>
        <end position="171"/>
    </location>
</feature>
<feature type="compositionally biased region" description="Basic residues" evidence="1">
    <location>
        <begin position="105"/>
        <end position="116"/>
    </location>
</feature>
<feature type="compositionally biased region" description="Polar residues" evidence="1">
    <location>
        <begin position="88"/>
        <end position="97"/>
    </location>
</feature>
<protein>
    <submittedName>
        <fullName evidence="2">Uncharacterized protein</fullName>
    </submittedName>
</protein>
<evidence type="ECO:0000313" key="3">
    <source>
        <dbReference type="Proteomes" id="UP000256964"/>
    </source>
</evidence>
<dbReference type="EMBL" id="KZ857505">
    <property type="protein sequence ID" value="RDX41677.1"/>
    <property type="molecule type" value="Genomic_DNA"/>
</dbReference>
<evidence type="ECO:0000256" key="1">
    <source>
        <dbReference type="SAM" id="MobiDB-lite"/>
    </source>
</evidence>
<evidence type="ECO:0000313" key="2">
    <source>
        <dbReference type="EMBL" id="RDX41677.1"/>
    </source>
</evidence>
<proteinExistence type="predicted"/>
<accession>A0A371CN56</accession>
<organism evidence="2 3">
    <name type="scientific">Lentinus brumalis</name>
    <dbReference type="NCBI Taxonomy" id="2498619"/>
    <lineage>
        <taxon>Eukaryota</taxon>
        <taxon>Fungi</taxon>
        <taxon>Dikarya</taxon>
        <taxon>Basidiomycota</taxon>
        <taxon>Agaricomycotina</taxon>
        <taxon>Agaricomycetes</taxon>
        <taxon>Polyporales</taxon>
        <taxon>Polyporaceae</taxon>
        <taxon>Lentinus</taxon>
    </lineage>
</organism>